<protein>
    <submittedName>
        <fullName evidence="1">Uncharacterized protein</fullName>
    </submittedName>
</protein>
<dbReference type="Proteomes" id="UP000653411">
    <property type="component" value="Unassembled WGS sequence"/>
</dbReference>
<dbReference type="EMBL" id="BMML01000003">
    <property type="protein sequence ID" value="GGM98363.1"/>
    <property type="molecule type" value="Genomic_DNA"/>
</dbReference>
<dbReference type="AlphaFoldDB" id="A0A917X9U6"/>
<name>A0A917X9U6_9ACTN</name>
<gene>
    <name evidence="1" type="ORF">GCM10011578_019220</name>
</gene>
<accession>A0A917X9U6</accession>
<proteinExistence type="predicted"/>
<dbReference type="RefSeq" id="WP_189262161.1">
    <property type="nucleotide sequence ID" value="NZ_BMML01000003.1"/>
</dbReference>
<evidence type="ECO:0000313" key="1">
    <source>
        <dbReference type="EMBL" id="GGM98363.1"/>
    </source>
</evidence>
<sequence>MTRPVLATLANPVSPEREGEFNTWYDQAHLKEMSAIPGIAGITRYRLADGPGAESAEHRYLTLYELDGEPADVLAEIRARSRSMTRSDAFDAAGSRMALWVPVGDGTA</sequence>
<reference evidence="1" key="2">
    <citation type="submission" date="2020-09" db="EMBL/GenBank/DDBJ databases">
        <authorList>
            <person name="Sun Q."/>
            <person name="Zhou Y."/>
        </authorList>
    </citation>
    <scope>NUCLEOTIDE SEQUENCE</scope>
    <source>
        <strain evidence="1">CGMCC 4.7110</strain>
    </source>
</reference>
<dbReference type="InterPro" id="IPR011008">
    <property type="entry name" value="Dimeric_a/b-barrel"/>
</dbReference>
<dbReference type="SUPFAM" id="SSF54909">
    <property type="entry name" value="Dimeric alpha+beta barrel"/>
    <property type="match status" value="1"/>
</dbReference>
<keyword evidence="2" id="KW-1185">Reference proteome</keyword>
<reference evidence="1" key="1">
    <citation type="journal article" date="2014" name="Int. J. Syst. Evol. Microbiol.">
        <title>Complete genome sequence of Corynebacterium casei LMG S-19264T (=DSM 44701T), isolated from a smear-ripened cheese.</title>
        <authorList>
            <consortium name="US DOE Joint Genome Institute (JGI-PGF)"/>
            <person name="Walter F."/>
            <person name="Albersmeier A."/>
            <person name="Kalinowski J."/>
            <person name="Ruckert C."/>
        </authorList>
    </citation>
    <scope>NUCLEOTIDE SEQUENCE</scope>
    <source>
        <strain evidence="1">CGMCC 4.7110</strain>
    </source>
</reference>
<organism evidence="1 2">
    <name type="scientific">Streptomyces fuscichromogenes</name>
    <dbReference type="NCBI Taxonomy" id="1324013"/>
    <lineage>
        <taxon>Bacteria</taxon>
        <taxon>Bacillati</taxon>
        <taxon>Actinomycetota</taxon>
        <taxon>Actinomycetes</taxon>
        <taxon>Kitasatosporales</taxon>
        <taxon>Streptomycetaceae</taxon>
        <taxon>Streptomyces</taxon>
    </lineage>
</organism>
<evidence type="ECO:0000313" key="2">
    <source>
        <dbReference type="Proteomes" id="UP000653411"/>
    </source>
</evidence>
<comment type="caution">
    <text evidence="1">The sequence shown here is derived from an EMBL/GenBank/DDBJ whole genome shotgun (WGS) entry which is preliminary data.</text>
</comment>